<evidence type="ECO:0000259" key="1">
    <source>
        <dbReference type="PROSITE" id="PS51186"/>
    </source>
</evidence>
<reference evidence="2 3" key="1">
    <citation type="submission" date="2018-04" db="EMBL/GenBank/DDBJ databases">
        <title>Genomic Encyclopedia of Type Strains, Phase IV (KMG-IV): sequencing the most valuable type-strain genomes for metagenomic binning, comparative biology and taxonomic classification.</title>
        <authorList>
            <person name="Goeker M."/>
        </authorList>
    </citation>
    <scope>NUCLEOTIDE SEQUENCE [LARGE SCALE GENOMIC DNA]</scope>
    <source>
        <strain evidence="2 3">DSM 28520</strain>
    </source>
</reference>
<dbReference type="CDD" id="cd04301">
    <property type="entry name" value="NAT_SF"/>
    <property type="match status" value="1"/>
</dbReference>
<dbReference type="GO" id="GO:0034069">
    <property type="term" value="F:aminoglycoside N-acetyltransferase activity"/>
    <property type="evidence" value="ECO:0007669"/>
    <property type="project" value="TreeGrafter"/>
</dbReference>
<name>A0A2U1F153_9PORP</name>
<evidence type="ECO:0000313" key="3">
    <source>
        <dbReference type="Proteomes" id="UP000245462"/>
    </source>
</evidence>
<accession>A0A2U1F153</accession>
<dbReference type="PANTHER" id="PTHR37817:SF1">
    <property type="entry name" value="N-ACETYLTRANSFERASE EIS"/>
    <property type="match status" value="1"/>
</dbReference>
<dbReference type="PROSITE" id="PS51186">
    <property type="entry name" value="GNAT"/>
    <property type="match status" value="1"/>
</dbReference>
<keyword evidence="3" id="KW-1185">Reference proteome</keyword>
<dbReference type="SUPFAM" id="SSF55729">
    <property type="entry name" value="Acyl-CoA N-acyltransferases (Nat)"/>
    <property type="match status" value="1"/>
</dbReference>
<dbReference type="RefSeq" id="WP_116680053.1">
    <property type="nucleotide sequence ID" value="NZ_JBGXZY010000121.1"/>
</dbReference>
<dbReference type="InterPro" id="IPR000182">
    <property type="entry name" value="GNAT_dom"/>
</dbReference>
<dbReference type="GeneID" id="94551518"/>
<dbReference type="AlphaFoldDB" id="A0A2U1F153"/>
<dbReference type="Proteomes" id="UP000245462">
    <property type="component" value="Unassembled WGS sequence"/>
</dbReference>
<dbReference type="OrthoDB" id="9768284at2"/>
<keyword evidence="2" id="KW-0808">Transferase</keyword>
<dbReference type="InterPro" id="IPR016181">
    <property type="entry name" value="Acyl_CoA_acyltransferase"/>
</dbReference>
<organism evidence="2 3">
    <name type="scientific">Porphyromonas loveana</name>
    <dbReference type="NCBI Taxonomy" id="1884669"/>
    <lineage>
        <taxon>Bacteria</taxon>
        <taxon>Pseudomonadati</taxon>
        <taxon>Bacteroidota</taxon>
        <taxon>Bacteroidia</taxon>
        <taxon>Bacteroidales</taxon>
        <taxon>Porphyromonadaceae</taxon>
        <taxon>Porphyromonas</taxon>
    </lineage>
</organism>
<comment type="caution">
    <text evidence="2">The sequence shown here is derived from an EMBL/GenBank/DDBJ whole genome shotgun (WGS) entry which is preliminary data.</text>
</comment>
<dbReference type="GO" id="GO:0030649">
    <property type="term" value="P:aminoglycoside antibiotic catabolic process"/>
    <property type="evidence" value="ECO:0007669"/>
    <property type="project" value="TreeGrafter"/>
</dbReference>
<dbReference type="EMBL" id="QEKY01000024">
    <property type="protein sequence ID" value="PVZ05898.1"/>
    <property type="molecule type" value="Genomic_DNA"/>
</dbReference>
<dbReference type="Pfam" id="PF13527">
    <property type="entry name" value="Acetyltransf_9"/>
    <property type="match status" value="1"/>
</dbReference>
<dbReference type="Gene3D" id="3.40.630.30">
    <property type="match status" value="1"/>
</dbReference>
<feature type="domain" description="N-acetyltransferase" evidence="1">
    <location>
        <begin position="1"/>
        <end position="150"/>
    </location>
</feature>
<evidence type="ECO:0000313" key="2">
    <source>
        <dbReference type="EMBL" id="PVZ05898.1"/>
    </source>
</evidence>
<dbReference type="PANTHER" id="PTHR37817">
    <property type="entry name" value="N-ACETYLTRANSFERASE EIS"/>
    <property type="match status" value="1"/>
</dbReference>
<proteinExistence type="predicted"/>
<gene>
    <name evidence="2" type="ORF">C7382_1245</name>
</gene>
<protein>
    <submittedName>
        <fullName evidence="2">Putative acetyltransferase</fullName>
    </submittedName>
</protein>
<dbReference type="InterPro" id="IPR051554">
    <property type="entry name" value="Acetyltransferase_Eis"/>
</dbReference>
<sequence>MSQTKRDAAAELWRICFGDPEPFISLYFREVFREEDTLLRYDATGKPVAHVQMLPYRLHLFGDSIPAGYISGACTHPDYRSGGLMRTLMRDALRTMYERGDVCSFLIPAESWLYDYYTRTGDYAPAFGRERVMRHRHAGDGALPAGYTCTKGQGDYDFFRAAEVSLTSCGVLHSHSQWQTVCADLSLAGGGVATLRDVNGQPVAEAYYVPTADALDIKMLVGEEPATALLTDYLLTDGDWELASILVHSDAAPYGMLRILRLLPVLEVFARKNKTVLHEFVYIDERFPQNNGVYRIADGGVSFSSEVQEADTIRLRHYSPSSLVSEFFTPFPSALFLMLD</sequence>